<dbReference type="GO" id="GO:0003700">
    <property type="term" value="F:DNA-binding transcription factor activity"/>
    <property type="evidence" value="ECO:0007669"/>
    <property type="project" value="InterPro"/>
</dbReference>
<keyword evidence="3 5" id="KW-0804">Transcription</keyword>
<dbReference type="AlphaFoldDB" id="A0AAD1ZGZ0"/>
<dbReference type="PANTHER" id="PTHR11514">
    <property type="entry name" value="MYC"/>
    <property type="match status" value="1"/>
</dbReference>
<dbReference type="InterPro" id="IPR036638">
    <property type="entry name" value="HLH_DNA-bd_sf"/>
</dbReference>
<dbReference type="GO" id="GO:0046983">
    <property type="term" value="F:protein dimerization activity"/>
    <property type="evidence" value="ECO:0007669"/>
    <property type="project" value="InterPro"/>
</dbReference>
<gene>
    <name evidence="8" type="ORF">FPE_LOCUS16683</name>
</gene>
<sequence>MDDLIVSSPSPTSQENPATTLQQKLQYILQTQPQKWSYAIFWRTSKDDNGRIFLVWGDGYFQGNTKPKVPKSGSHSQRKKVMRGIQALIGEYPDSYNPVDGDVTDMEWFYFTSLAQSFSLGDGVPGKSFSSGSLVWLTGENQLRFYNCERAKESQIHGMQTMVCIPTSNGVLELGSDDIIAENWNLVQQVKLLFDSCGINGSSGQLISFADIGVVTGYHQDEAKAKRDEGFAVLSSYLDSDHSDSDCQFFLETPVEKKAPKKRGRKPSLSRDTPLNHVEAERQRREKLNHRFYALRSVVPNVSRMDKASLLSDAVSYINELKTKVEELEAKLHKNPKKIKIESADTLQDNQSATTSVDQTRPNSSSLSSFGGVPSEIEVKIVGLDGMIRFQSDNANYPGARLMNAIRDLELHVHHASMSTVNDLMLQDIVVKVPNGLRSEDALKSALLTRLEQ</sequence>
<reference evidence="8" key="1">
    <citation type="submission" date="2023-05" db="EMBL/GenBank/DDBJ databases">
        <authorList>
            <person name="Huff M."/>
        </authorList>
    </citation>
    <scope>NUCLEOTIDE SEQUENCE</scope>
</reference>
<accession>A0AAD1ZGZ0</accession>
<dbReference type="Pfam" id="PF14215">
    <property type="entry name" value="bHLH-MYC_N"/>
    <property type="match status" value="1"/>
</dbReference>
<feature type="region of interest" description="Disordered" evidence="6">
    <location>
        <begin position="342"/>
        <end position="371"/>
    </location>
</feature>
<feature type="region of interest" description="Disordered" evidence="6">
    <location>
        <begin position="258"/>
        <end position="283"/>
    </location>
</feature>
<organism evidence="8 9">
    <name type="scientific">Fraxinus pennsylvanica</name>
    <dbReference type="NCBI Taxonomy" id="56036"/>
    <lineage>
        <taxon>Eukaryota</taxon>
        <taxon>Viridiplantae</taxon>
        <taxon>Streptophyta</taxon>
        <taxon>Embryophyta</taxon>
        <taxon>Tracheophyta</taxon>
        <taxon>Spermatophyta</taxon>
        <taxon>Magnoliopsida</taxon>
        <taxon>eudicotyledons</taxon>
        <taxon>Gunneridae</taxon>
        <taxon>Pentapetalae</taxon>
        <taxon>asterids</taxon>
        <taxon>lamiids</taxon>
        <taxon>Lamiales</taxon>
        <taxon>Oleaceae</taxon>
        <taxon>Oleeae</taxon>
        <taxon>Fraxinus</taxon>
    </lineage>
</organism>
<dbReference type="Proteomes" id="UP000834106">
    <property type="component" value="Chromosome 10"/>
</dbReference>
<evidence type="ECO:0000256" key="2">
    <source>
        <dbReference type="ARBA" id="ARBA00023015"/>
    </source>
</evidence>
<dbReference type="CDD" id="cd11449">
    <property type="entry name" value="bHLH_AtAIB_like"/>
    <property type="match status" value="1"/>
</dbReference>
<dbReference type="InterPro" id="IPR025610">
    <property type="entry name" value="MYC/MYB_N"/>
</dbReference>
<evidence type="ECO:0000256" key="4">
    <source>
        <dbReference type="ARBA" id="ARBA00023242"/>
    </source>
</evidence>
<comment type="subcellular location">
    <subcellularLocation>
        <location evidence="1 5">Nucleus</location>
    </subcellularLocation>
</comment>
<dbReference type="PANTHER" id="PTHR11514:SF40">
    <property type="entry name" value="TRANSCRIPTION FACTOR BHLH14"/>
    <property type="match status" value="1"/>
</dbReference>
<dbReference type="InterPro" id="IPR045084">
    <property type="entry name" value="AIB/MYC-like"/>
</dbReference>
<feature type="domain" description="BHLH" evidence="7">
    <location>
        <begin position="272"/>
        <end position="321"/>
    </location>
</feature>
<evidence type="ECO:0000256" key="1">
    <source>
        <dbReference type="ARBA" id="ARBA00004123"/>
    </source>
</evidence>
<evidence type="ECO:0000313" key="9">
    <source>
        <dbReference type="Proteomes" id="UP000834106"/>
    </source>
</evidence>
<keyword evidence="4 5" id="KW-0539">Nucleus</keyword>
<feature type="compositionally biased region" description="Basic residues" evidence="6">
    <location>
        <begin position="259"/>
        <end position="268"/>
    </location>
</feature>
<dbReference type="Gene3D" id="4.10.280.10">
    <property type="entry name" value="Helix-loop-helix DNA-binding domain"/>
    <property type="match status" value="1"/>
</dbReference>
<name>A0AAD1ZGZ0_9LAMI</name>
<dbReference type="GO" id="GO:0000976">
    <property type="term" value="F:transcription cis-regulatory region binding"/>
    <property type="evidence" value="ECO:0007669"/>
    <property type="project" value="TreeGrafter"/>
</dbReference>
<dbReference type="SMART" id="SM00353">
    <property type="entry name" value="HLH"/>
    <property type="match status" value="1"/>
</dbReference>
<evidence type="ECO:0000256" key="6">
    <source>
        <dbReference type="SAM" id="MobiDB-lite"/>
    </source>
</evidence>
<dbReference type="PROSITE" id="PS50888">
    <property type="entry name" value="BHLH"/>
    <property type="match status" value="1"/>
</dbReference>
<dbReference type="EMBL" id="OU503045">
    <property type="protein sequence ID" value="CAI9769607.1"/>
    <property type="molecule type" value="Genomic_DNA"/>
</dbReference>
<dbReference type="Pfam" id="PF00010">
    <property type="entry name" value="HLH"/>
    <property type="match status" value="1"/>
</dbReference>
<protein>
    <recommendedName>
        <fullName evidence="5">Transcription factor</fullName>
        <shortName evidence="5">bHLH transcription factor</shortName>
    </recommendedName>
    <alternativeName>
        <fullName evidence="5">Basic helix-loop-helix protein</fullName>
    </alternativeName>
</protein>
<evidence type="ECO:0000259" key="7">
    <source>
        <dbReference type="PROSITE" id="PS50888"/>
    </source>
</evidence>
<feature type="compositionally biased region" description="Polar residues" evidence="6">
    <location>
        <begin position="345"/>
        <end position="363"/>
    </location>
</feature>
<dbReference type="GO" id="GO:0005634">
    <property type="term" value="C:nucleus"/>
    <property type="evidence" value="ECO:0007669"/>
    <property type="project" value="UniProtKB-SubCell"/>
</dbReference>
<proteinExistence type="predicted"/>
<evidence type="ECO:0000313" key="8">
    <source>
        <dbReference type="EMBL" id="CAI9769607.1"/>
    </source>
</evidence>
<dbReference type="SUPFAM" id="SSF47459">
    <property type="entry name" value="HLH, helix-loop-helix DNA-binding domain"/>
    <property type="match status" value="1"/>
</dbReference>
<keyword evidence="2 5" id="KW-0805">Transcription regulation</keyword>
<keyword evidence="9" id="KW-1185">Reference proteome</keyword>
<dbReference type="InterPro" id="IPR011598">
    <property type="entry name" value="bHLH_dom"/>
</dbReference>
<evidence type="ECO:0000256" key="5">
    <source>
        <dbReference type="RuleBase" id="RU369104"/>
    </source>
</evidence>
<evidence type="ECO:0000256" key="3">
    <source>
        <dbReference type="ARBA" id="ARBA00023163"/>
    </source>
</evidence>